<reference evidence="2" key="1">
    <citation type="submission" date="2019-12" db="EMBL/GenBank/DDBJ databases">
        <authorList>
            <person name="Scholes J."/>
        </authorList>
    </citation>
    <scope>NUCLEOTIDE SEQUENCE</scope>
</reference>
<dbReference type="SUPFAM" id="SSF53098">
    <property type="entry name" value="Ribonuclease H-like"/>
    <property type="match status" value="1"/>
</dbReference>
<dbReference type="GO" id="GO:0003676">
    <property type="term" value="F:nucleic acid binding"/>
    <property type="evidence" value="ECO:0007669"/>
    <property type="project" value="InterPro"/>
</dbReference>
<dbReference type="InterPro" id="IPR012337">
    <property type="entry name" value="RNaseH-like_sf"/>
</dbReference>
<dbReference type="Gene3D" id="3.30.420.10">
    <property type="entry name" value="Ribonuclease H-like superfamily/Ribonuclease H"/>
    <property type="match status" value="1"/>
</dbReference>
<accession>A0A9N7RC66</accession>
<gene>
    <name evidence="2" type="ORF">SHERM_20782</name>
</gene>
<dbReference type="EMBL" id="CACSLK010024540">
    <property type="protein sequence ID" value="CAA0823632.1"/>
    <property type="molecule type" value="Genomic_DNA"/>
</dbReference>
<feature type="region of interest" description="Disordered" evidence="1">
    <location>
        <begin position="315"/>
        <end position="357"/>
    </location>
</feature>
<evidence type="ECO:0000313" key="3">
    <source>
        <dbReference type="Proteomes" id="UP001153555"/>
    </source>
</evidence>
<sequence length="357" mass="40134">MAGTVYLRTDRFEVKLEGMTFKTKDFESLCKMDFLFPNGKDWARRPIVGLDVMHHPRDPSVVLLLLCFGLGCVVLRFRVGDALPPSIHKFLSDKRIHIVCFGLPEKIELFPFEELGLNRNESDIGYLAAKILKDSRFRKSELDELARKVLGIKRMIGLTEASSFERHEQMKSAICQLFITSLIGMGLLTAKDERKKSMDNNYRSKKGSFLKNLNSLHLLAEGWFKLPKVVQRKNNNNTLIQLGNNNNKTPSNSYENALGNNRDVSIVDVLVNVNNVPSGESTPRDAKGKNDIFDFNEKETKNNDKPIKGILKCPSTSLLQKNESSPVNASPPSPVEPAKGMLKRANSKGCNVSFKLH</sequence>
<keyword evidence="3" id="KW-1185">Reference proteome</keyword>
<protein>
    <submittedName>
        <fullName evidence="2">Uncharacterized protein</fullName>
    </submittedName>
</protein>
<dbReference type="AlphaFoldDB" id="A0A9N7RC66"/>
<proteinExistence type="predicted"/>
<comment type="caution">
    <text evidence="2">The sequence shown here is derived from an EMBL/GenBank/DDBJ whole genome shotgun (WGS) entry which is preliminary data.</text>
</comment>
<organism evidence="2 3">
    <name type="scientific">Striga hermonthica</name>
    <name type="common">Purple witchweed</name>
    <name type="synonym">Buchnera hermonthica</name>
    <dbReference type="NCBI Taxonomy" id="68872"/>
    <lineage>
        <taxon>Eukaryota</taxon>
        <taxon>Viridiplantae</taxon>
        <taxon>Streptophyta</taxon>
        <taxon>Embryophyta</taxon>
        <taxon>Tracheophyta</taxon>
        <taxon>Spermatophyta</taxon>
        <taxon>Magnoliopsida</taxon>
        <taxon>eudicotyledons</taxon>
        <taxon>Gunneridae</taxon>
        <taxon>Pentapetalae</taxon>
        <taxon>asterids</taxon>
        <taxon>lamiids</taxon>
        <taxon>Lamiales</taxon>
        <taxon>Orobanchaceae</taxon>
        <taxon>Buchnereae</taxon>
        <taxon>Striga</taxon>
    </lineage>
</organism>
<dbReference type="OrthoDB" id="446462at2759"/>
<dbReference type="Proteomes" id="UP001153555">
    <property type="component" value="Unassembled WGS sequence"/>
</dbReference>
<evidence type="ECO:0000256" key="1">
    <source>
        <dbReference type="SAM" id="MobiDB-lite"/>
    </source>
</evidence>
<name>A0A9N7RC66_STRHE</name>
<dbReference type="InterPro" id="IPR036397">
    <property type="entry name" value="RNaseH_sf"/>
</dbReference>
<evidence type="ECO:0000313" key="2">
    <source>
        <dbReference type="EMBL" id="CAA0823632.1"/>
    </source>
</evidence>